<reference evidence="2" key="1">
    <citation type="submission" date="2023-03" db="EMBL/GenBank/DDBJ databases">
        <title>Massive genome expansion in bonnet fungi (Mycena s.s.) driven by repeated elements and novel gene families across ecological guilds.</title>
        <authorList>
            <consortium name="Lawrence Berkeley National Laboratory"/>
            <person name="Harder C.B."/>
            <person name="Miyauchi S."/>
            <person name="Viragh M."/>
            <person name="Kuo A."/>
            <person name="Thoen E."/>
            <person name="Andreopoulos B."/>
            <person name="Lu D."/>
            <person name="Skrede I."/>
            <person name="Drula E."/>
            <person name="Henrissat B."/>
            <person name="Morin E."/>
            <person name="Kohler A."/>
            <person name="Barry K."/>
            <person name="LaButti K."/>
            <person name="Morin E."/>
            <person name="Salamov A."/>
            <person name="Lipzen A."/>
            <person name="Mereny Z."/>
            <person name="Hegedus B."/>
            <person name="Baldrian P."/>
            <person name="Stursova M."/>
            <person name="Weitz H."/>
            <person name="Taylor A."/>
            <person name="Grigoriev I.V."/>
            <person name="Nagy L.G."/>
            <person name="Martin F."/>
            <person name="Kauserud H."/>
        </authorList>
    </citation>
    <scope>NUCLEOTIDE SEQUENCE</scope>
    <source>
        <strain evidence="2">CBHHK188m</strain>
    </source>
</reference>
<accession>A0AAD7HX15</accession>
<dbReference type="SUPFAM" id="SSF53927">
    <property type="entry name" value="Cytidine deaminase-like"/>
    <property type="match status" value="1"/>
</dbReference>
<organism evidence="2 3">
    <name type="scientific">Mycena maculata</name>
    <dbReference type="NCBI Taxonomy" id="230809"/>
    <lineage>
        <taxon>Eukaryota</taxon>
        <taxon>Fungi</taxon>
        <taxon>Dikarya</taxon>
        <taxon>Basidiomycota</taxon>
        <taxon>Agaricomycotina</taxon>
        <taxon>Agaricomycetes</taxon>
        <taxon>Agaricomycetidae</taxon>
        <taxon>Agaricales</taxon>
        <taxon>Marasmiineae</taxon>
        <taxon>Mycenaceae</taxon>
        <taxon>Mycena</taxon>
    </lineage>
</organism>
<gene>
    <name evidence="2" type="ORF">DFH07DRAFT_969236</name>
</gene>
<dbReference type="Proteomes" id="UP001215280">
    <property type="component" value="Unassembled WGS sequence"/>
</dbReference>
<feature type="compositionally biased region" description="Basic and acidic residues" evidence="1">
    <location>
        <begin position="151"/>
        <end position="161"/>
    </location>
</feature>
<evidence type="ECO:0000256" key="1">
    <source>
        <dbReference type="SAM" id="MobiDB-lite"/>
    </source>
</evidence>
<proteinExistence type="predicted"/>
<sequence>MNKSQFYLSQCAEAASKSTMYYTLGSVLVKGGKVISTGFNHQRPNYDSLGKGMAPSMHAGYRADYHEQRWRAYLTPPVAKPRGKSSKFNRAREQGHGKQHANEQNNNLKKTMRKAEEQHRDLEARRRASLVPHEGPPRRTFYPARQTQYEYHQRGQEHETEPASEANGPGARGTAQKQRRRRARNSRLNGADLYVCRVTPAGFGCARPCWRCVEWCAWAGIRRIFHWSTVEGRFVCLKVGGALKEECYQTITDCRYFTGQSFV</sequence>
<evidence type="ECO:0000313" key="2">
    <source>
        <dbReference type="EMBL" id="KAJ7730240.1"/>
    </source>
</evidence>
<keyword evidence="3" id="KW-1185">Reference proteome</keyword>
<dbReference type="GO" id="GO:0003824">
    <property type="term" value="F:catalytic activity"/>
    <property type="evidence" value="ECO:0007669"/>
    <property type="project" value="InterPro"/>
</dbReference>
<dbReference type="EMBL" id="JARJLG010000192">
    <property type="protein sequence ID" value="KAJ7730240.1"/>
    <property type="molecule type" value="Genomic_DNA"/>
</dbReference>
<name>A0AAD7HX15_9AGAR</name>
<dbReference type="AlphaFoldDB" id="A0AAD7HX15"/>
<evidence type="ECO:0008006" key="4">
    <source>
        <dbReference type="Google" id="ProtNLM"/>
    </source>
</evidence>
<protein>
    <recommendedName>
        <fullName evidence="4">CMP/dCMP-type deaminase domain-containing protein</fullName>
    </recommendedName>
</protein>
<feature type="region of interest" description="Disordered" evidence="1">
    <location>
        <begin position="77"/>
        <end position="184"/>
    </location>
</feature>
<dbReference type="GO" id="GO:0006139">
    <property type="term" value="P:nucleobase-containing compound metabolic process"/>
    <property type="evidence" value="ECO:0007669"/>
    <property type="project" value="UniProtKB-ARBA"/>
</dbReference>
<evidence type="ECO:0000313" key="3">
    <source>
        <dbReference type="Proteomes" id="UP001215280"/>
    </source>
</evidence>
<dbReference type="Gene3D" id="3.40.140.10">
    <property type="entry name" value="Cytidine Deaminase, domain 2"/>
    <property type="match status" value="1"/>
</dbReference>
<comment type="caution">
    <text evidence="2">The sequence shown here is derived from an EMBL/GenBank/DDBJ whole genome shotgun (WGS) entry which is preliminary data.</text>
</comment>
<feature type="compositionally biased region" description="Basic and acidic residues" evidence="1">
    <location>
        <begin position="113"/>
        <end position="126"/>
    </location>
</feature>
<dbReference type="InterPro" id="IPR016193">
    <property type="entry name" value="Cytidine_deaminase-like"/>
</dbReference>